<keyword evidence="2" id="KW-0732">Signal</keyword>
<dbReference type="EMBL" id="HBGZ01008955">
    <property type="protein sequence ID" value="CAD9589488.1"/>
    <property type="molecule type" value="Transcribed_RNA"/>
</dbReference>
<protein>
    <submittedName>
        <fullName evidence="3">Uncharacterized protein</fullName>
    </submittedName>
</protein>
<feature type="signal peptide" evidence="2">
    <location>
        <begin position="1"/>
        <end position="17"/>
    </location>
</feature>
<sequence length="211" mass="22368">MATALLILALSSCTAMATTITANNNDPSSVRIGSADEHSGGLAVSSNTKDSNLRGIPSSASETQQEATQPQHVPQKSTDNKQLQETFLENMLANQGCPPTSSCGDVCYVLTVAAASDLHSVAVGTTNRPSHHWHEPSSFWRAGICNAKAQCVSVNPFDKSHTFNDLASTLANVERECERSVGMASMFLLAKAMDPTTRSCDHGVSYPNALV</sequence>
<reference evidence="3" key="1">
    <citation type="submission" date="2021-01" db="EMBL/GenBank/DDBJ databases">
        <authorList>
            <person name="Corre E."/>
            <person name="Pelletier E."/>
            <person name="Niang G."/>
            <person name="Scheremetjew M."/>
            <person name="Finn R."/>
            <person name="Kale V."/>
            <person name="Holt S."/>
            <person name="Cochrane G."/>
            <person name="Meng A."/>
            <person name="Brown T."/>
            <person name="Cohen L."/>
        </authorList>
    </citation>
    <scope>NUCLEOTIDE SEQUENCE</scope>
    <source>
        <strain evidence="3">SM1012Den-03</strain>
    </source>
</reference>
<evidence type="ECO:0000256" key="2">
    <source>
        <dbReference type="SAM" id="SignalP"/>
    </source>
</evidence>
<feature type="compositionally biased region" description="Polar residues" evidence="1">
    <location>
        <begin position="58"/>
        <end position="79"/>
    </location>
</feature>
<organism evidence="3">
    <name type="scientific">Skeletonema marinoi</name>
    <dbReference type="NCBI Taxonomy" id="267567"/>
    <lineage>
        <taxon>Eukaryota</taxon>
        <taxon>Sar</taxon>
        <taxon>Stramenopiles</taxon>
        <taxon>Ochrophyta</taxon>
        <taxon>Bacillariophyta</taxon>
        <taxon>Coscinodiscophyceae</taxon>
        <taxon>Thalassiosirophycidae</taxon>
        <taxon>Thalassiosirales</taxon>
        <taxon>Skeletonemataceae</taxon>
        <taxon>Skeletonema</taxon>
        <taxon>Skeletonema marinoi-dohrnii complex</taxon>
    </lineage>
</organism>
<accession>A0A7S2KX73</accession>
<proteinExistence type="predicted"/>
<feature type="chain" id="PRO_5030784919" evidence="2">
    <location>
        <begin position="18"/>
        <end position="211"/>
    </location>
</feature>
<gene>
    <name evidence="3" type="ORF">SMAR0320_LOCUS6433</name>
</gene>
<evidence type="ECO:0000313" key="3">
    <source>
        <dbReference type="EMBL" id="CAD9589488.1"/>
    </source>
</evidence>
<evidence type="ECO:0000256" key="1">
    <source>
        <dbReference type="SAM" id="MobiDB-lite"/>
    </source>
</evidence>
<name>A0A7S2KX73_9STRA</name>
<dbReference type="AlphaFoldDB" id="A0A7S2KX73"/>
<feature type="region of interest" description="Disordered" evidence="1">
    <location>
        <begin position="24"/>
        <end position="79"/>
    </location>
</feature>